<accession>A0A428IZF9</accession>
<reference evidence="1 2" key="1">
    <citation type="submission" date="2018-12" db="EMBL/GenBank/DDBJ databases">
        <authorList>
            <person name="Feng G."/>
            <person name="Zhu H."/>
        </authorList>
    </citation>
    <scope>NUCLEOTIDE SEQUENCE [LARGE SCALE GENOMIC DNA]</scope>
    <source>
        <strain evidence="1 2">9PBR-2</strain>
    </source>
</reference>
<name>A0A428IZF9_9BACT</name>
<dbReference type="RefSeq" id="WP_125433060.1">
    <property type="nucleotide sequence ID" value="NZ_RWIS01000014.1"/>
</dbReference>
<comment type="caution">
    <text evidence="1">The sequence shown here is derived from an EMBL/GenBank/DDBJ whole genome shotgun (WGS) entry which is preliminary data.</text>
</comment>
<keyword evidence="2" id="KW-1185">Reference proteome</keyword>
<dbReference type="OrthoDB" id="2987435at2"/>
<gene>
    <name evidence="1" type="ORF">EI290_17980</name>
</gene>
<dbReference type="AlphaFoldDB" id="A0A428IZF9"/>
<dbReference type="Proteomes" id="UP000280066">
    <property type="component" value="Unassembled WGS sequence"/>
</dbReference>
<organism evidence="1 2">
    <name type="scientific">Hymenobacter metallilatus</name>
    <dbReference type="NCBI Taxonomy" id="2493666"/>
    <lineage>
        <taxon>Bacteria</taxon>
        <taxon>Pseudomonadati</taxon>
        <taxon>Bacteroidota</taxon>
        <taxon>Cytophagia</taxon>
        <taxon>Cytophagales</taxon>
        <taxon>Hymenobacteraceae</taxon>
        <taxon>Hymenobacter</taxon>
    </lineage>
</organism>
<evidence type="ECO:0000313" key="2">
    <source>
        <dbReference type="Proteomes" id="UP000280066"/>
    </source>
</evidence>
<evidence type="ECO:0000313" key="1">
    <source>
        <dbReference type="EMBL" id="RSK24917.1"/>
    </source>
</evidence>
<sequence>MKEQLHQLLELANVSSVYIVDDAIGDGSVTYEHFIGLIRKVEVTSGLEVLNSLDEGLDFEDNAPALDEYSAGLWEAAAPDKQLHYVRKLCELTPSGEDEDLATNLDIARVLQQLREDEHLKKPELVSLSPVEWDAQRDEIASKVPTGKRALVLFDQRLERSGERFAVTRGIDLVKEIVSSPHKLVFLTGILTYTVTEEGQELDERATLIADKDLDASNLFVLTKKRLEELPHFVDGIKKLLLNEPCEQIKVQAISLGESALQSTKAKLLSLDTYDFNRTVLQSSSTEGIWAPETLFRIIDIIYKDEIKELLLQRNLIPELNKLLVQATELSQIPVPVTAVEAYTKRYSLRRQEIYASANLVNGLFKPIENGDIFEVTDGTGKGLYVLLAQPCDLMIRSNGSRSAEVGHLLKIRTTSKQDLEALLTEQLQKASIKKLHDFNFWKTRGVIEYIADDPQTIGLVSLTKAHVTNLDVLDLAMFSSTGEVALDVSAALPAALHVGLAKRFDKLKGLHEKIHQHVGECQLALRAVPGTLPKELIQGLLPKLSLNDKLGKTMLTGSLFSFGLRRVKALREPYAKNLLDKYTRHLSRTGDLHDFAD</sequence>
<proteinExistence type="predicted"/>
<dbReference type="EMBL" id="RWIS01000014">
    <property type="protein sequence ID" value="RSK24917.1"/>
    <property type="molecule type" value="Genomic_DNA"/>
</dbReference>
<protein>
    <submittedName>
        <fullName evidence="1">Uncharacterized protein</fullName>
    </submittedName>
</protein>